<keyword evidence="1" id="KW-0812">Transmembrane</keyword>
<reference evidence="3" key="1">
    <citation type="journal article" date="2016" name="Nature">
        <title>Genome evolution in the allotetraploid frog Xenopus laevis.</title>
        <authorList>
            <person name="Session A.M."/>
            <person name="Uno Y."/>
            <person name="Kwon T."/>
            <person name="Chapman J.A."/>
            <person name="Toyoda A."/>
            <person name="Takahashi S."/>
            <person name="Fukui A."/>
            <person name="Hikosaka A."/>
            <person name="Suzuki A."/>
            <person name="Kondo M."/>
            <person name="van Heeringen S.J."/>
            <person name="Quigley I."/>
            <person name="Heinz S."/>
            <person name="Ogino H."/>
            <person name="Ochi H."/>
            <person name="Hellsten U."/>
            <person name="Lyons J.B."/>
            <person name="Simakov O."/>
            <person name="Putnam N."/>
            <person name="Stites J."/>
            <person name="Kuroki Y."/>
            <person name="Tanaka T."/>
            <person name="Michiue T."/>
            <person name="Watanabe M."/>
            <person name="Bogdanovic O."/>
            <person name="Lister R."/>
            <person name="Georgiou G."/>
            <person name="Paranjpe S.S."/>
            <person name="van Kruijsbergen I."/>
            <person name="Shu S."/>
            <person name="Carlson J."/>
            <person name="Kinoshita T."/>
            <person name="Ohta Y."/>
            <person name="Mawaribuchi S."/>
            <person name="Jenkins J."/>
            <person name="Grimwood J."/>
            <person name="Schmutz J."/>
            <person name="Mitros T."/>
            <person name="Mozaffari S.V."/>
            <person name="Suzuki Y."/>
            <person name="Haramoto Y."/>
            <person name="Yamamoto T.S."/>
            <person name="Takagi C."/>
            <person name="Heald R."/>
            <person name="Miller K."/>
            <person name="Haudenschild C."/>
            <person name="Kitzman J."/>
            <person name="Nakayama T."/>
            <person name="Izutsu Y."/>
            <person name="Robert J."/>
            <person name="Fortriede J."/>
            <person name="Burns K."/>
            <person name="Lotay V."/>
            <person name="Karimi K."/>
            <person name="Yasuoka Y."/>
            <person name="Dichmann D.S."/>
            <person name="Flajnik M.F."/>
            <person name="Houston D.W."/>
            <person name="Shendure J."/>
            <person name="DuPasquier L."/>
            <person name="Vize P.D."/>
            <person name="Zorn A.M."/>
            <person name="Ito M."/>
            <person name="Marcotte E.M."/>
            <person name="Wallingford J.B."/>
            <person name="Ito Y."/>
            <person name="Asashima M."/>
            <person name="Ueno N."/>
            <person name="Matsuda Y."/>
            <person name="Veenstra G.J."/>
            <person name="Fujiyama A."/>
            <person name="Harland R.M."/>
            <person name="Taira M."/>
            <person name="Rokhsar D.S."/>
        </authorList>
    </citation>
    <scope>NUCLEOTIDE SEQUENCE [LARGE SCALE GENOMIC DNA]</scope>
    <source>
        <strain evidence="3">J</strain>
    </source>
</reference>
<keyword evidence="1" id="KW-1133">Transmembrane helix</keyword>
<dbReference type="EMBL" id="CM004471">
    <property type="protein sequence ID" value="OCT86875.1"/>
    <property type="molecule type" value="Genomic_DNA"/>
</dbReference>
<evidence type="ECO:0000256" key="1">
    <source>
        <dbReference type="SAM" id="Phobius"/>
    </source>
</evidence>
<name>A0A974D8X7_XENLA</name>
<evidence type="ECO:0000313" key="2">
    <source>
        <dbReference type="EMBL" id="OCT86875.1"/>
    </source>
</evidence>
<organism evidence="2 3">
    <name type="scientific">Xenopus laevis</name>
    <name type="common">African clawed frog</name>
    <dbReference type="NCBI Taxonomy" id="8355"/>
    <lineage>
        <taxon>Eukaryota</taxon>
        <taxon>Metazoa</taxon>
        <taxon>Chordata</taxon>
        <taxon>Craniata</taxon>
        <taxon>Vertebrata</taxon>
        <taxon>Euteleostomi</taxon>
        <taxon>Amphibia</taxon>
        <taxon>Batrachia</taxon>
        <taxon>Anura</taxon>
        <taxon>Pipoidea</taxon>
        <taxon>Pipidae</taxon>
        <taxon>Xenopodinae</taxon>
        <taxon>Xenopus</taxon>
        <taxon>Xenopus</taxon>
    </lineage>
</organism>
<keyword evidence="1" id="KW-0472">Membrane</keyword>
<proteinExistence type="predicted"/>
<dbReference type="AlphaFoldDB" id="A0A974D8X7"/>
<evidence type="ECO:0000313" key="3">
    <source>
        <dbReference type="Proteomes" id="UP000694892"/>
    </source>
</evidence>
<protein>
    <submittedName>
        <fullName evidence="2">Uncharacterized protein</fullName>
    </submittedName>
</protein>
<accession>A0A974D8X7</accession>
<dbReference type="Proteomes" id="UP000694892">
    <property type="component" value="Chromosome 3S"/>
</dbReference>
<gene>
    <name evidence="2" type="ORF">XELAEV_18020564mg</name>
</gene>
<feature type="transmembrane region" description="Helical" evidence="1">
    <location>
        <begin position="44"/>
        <end position="64"/>
    </location>
</feature>
<sequence>MVKRRQQQHKNSMTTVALTNNLDLNMTQLNGHKKYGDEVLQRNVYPLTLTLSVLSLCITVLSQFPS</sequence>